<gene>
    <name evidence="5" type="primary">Thbs2_1</name>
    <name evidence="5" type="ORF">GTO92_0015051</name>
</gene>
<comment type="caution">
    <text evidence="3">Lacks conserved residue(s) required for the propagation of feature annotation.</text>
</comment>
<dbReference type="InterPro" id="IPR000742">
    <property type="entry name" value="EGF"/>
</dbReference>
<evidence type="ECO:0000259" key="4">
    <source>
        <dbReference type="PROSITE" id="PS50026"/>
    </source>
</evidence>
<evidence type="ECO:0000313" key="6">
    <source>
        <dbReference type="Proteomes" id="UP001166052"/>
    </source>
</evidence>
<protein>
    <submittedName>
        <fullName evidence="5">TSP2 protein</fullName>
    </submittedName>
</protein>
<dbReference type="PANTHER" id="PTHR22906:SF21">
    <property type="entry name" value="SEMA DOMAIN-CONTAINING PROTEIN"/>
    <property type="match status" value="1"/>
</dbReference>
<evidence type="ECO:0000313" key="5">
    <source>
        <dbReference type="EMBL" id="MBN3292173.1"/>
    </source>
</evidence>
<keyword evidence="6" id="KW-1185">Reference proteome</keyword>
<dbReference type="InterPro" id="IPR036383">
    <property type="entry name" value="TSP1_rpt_sf"/>
</dbReference>
<keyword evidence="1" id="KW-0677">Repeat</keyword>
<dbReference type="Gene3D" id="2.20.100.10">
    <property type="entry name" value="Thrombospondin type-1 (TSP1) repeat"/>
    <property type="match status" value="2"/>
</dbReference>
<evidence type="ECO:0000256" key="1">
    <source>
        <dbReference type="ARBA" id="ARBA00022737"/>
    </source>
</evidence>
<feature type="non-terminal residue" evidence="5">
    <location>
        <position position="389"/>
    </location>
</feature>
<dbReference type="PROSITE" id="PS50092">
    <property type="entry name" value="TSP1"/>
    <property type="match status" value="2"/>
</dbReference>
<comment type="caution">
    <text evidence="5">The sequence shown here is derived from an EMBL/GenBank/DDBJ whole genome shotgun (WGS) entry which is preliminary data.</text>
</comment>
<dbReference type="SUPFAM" id="SSF82895">
    <property type="entry name" value="TSP-1 type 1 repeat"/>
    <property type="match status" value="2"/>
</dbReference>
<dbReference type="EMBL" id="JAAWVN010015624">
    <property type="protein sequence ID" value="MBN3292173.1"/>
    <property type="molecule type" value="Genomic_DNA"/>
</dbReference>
<proteinExistence type="predicted"/>
<accession>A0ABS2Z0C1</accession>
<dbReference type="PROSITE" id="PS50026">
    <property type="entry name" value="EGF_3"/>
    <property type="match status" value="1"/>
</dbReference>
<sequence length="389" mass="43923">MGIMFNVNSGLKKSNSYSKSVGNKKEKSTDPFKTECIRRKIQCHSRAICRLDVVTETFYCQCIPGHSGDGVHFCQEPSAKITISPEQICDGTSSQLCVIKSTPGKSVQFSISVEGNYDQYNIHWFKFYSSYGHTFYSYRKRLTSSSQSSANIQILNDGLIVKIDNVMEDDFFPNLFWAQLDIRSTLEISDELQPHEISSYEILNPSQLRFYFALDALPVATHYFSFENVCREEDFGKIRALIYDYLPGIPGKVMVAQKLFVIRKAKSIWTPWSPWSICSVTCGNQNQMRFRICTHPESGMRCLGPTADLKPCPNLRECPVDGGWSPWSAWRPCPVTCGLAVVSRSRICNSPSARNGGKTCQGQEYEEATCGTPVSGEARHLFFNFIKIK</sequence>
<feature type="domain" description="EGF-like" evidence="4">
    <location>
        <begin position="32"/>
        <end position="75"/>
    </location>
</feature>
<reference evidence="5" key="1">
    <citation type="journal article" date="2021" name="Cell">
        <title>Tracing the genetic footprints of vertebrate landing in non-teleost ray-finned fishes.</title>
        <authorList>
            <person name="Bi X."/>
            <person name="Wang K."/>
            <person name="Yang L."/>
            <person name="Pan H."/>
            <person name="Jiang H."/>
            <person name="Wei Q."/>
            <person name="Fang M."/>
            <person name="Yu H."/>
            <person name="Zhu C."/>
            <person name="Cai Y."/>
            <person name="He Y."/>
            <person name="Gan X."/>
            <person name="Zeng H."/>
            <person name="Yu D."/>
            <person name="Zhu Y."/>
            <person name="Jiang H."/>
            <person name="Qiu Q."/>
            <person name="Yang H."/>
            <person name="Zhang Y.E."/>
            <person name="Wang W."/>
            <person name="Zhu M."/>
            <person name="He S."/>
            <person name="Zhang G."/>
        </authorList>
    </citation>
    <scope>NUCLEOTIDE SEQUENCE</scope>
    <source>
        <strain evidence="5">Bchr_001</strain>
    </source>
</reference>
<feature type="non-terminal residue" evidence="5">
    <location>
        <position position="1"/>
    </location>
</feature>
<keyword evidence="2 3" id="KW-1015">Disulfide bond</keyword>
<dbReference type="InterPro" id="IPR052065">
    <property type="entry name" value="Compl_asym_regulator"/>
</dbReference>
<dbReference type="SMART" id="SM00209">
    <property type="entry name" value="TSP1"/>
    <property type="match status" value="2"/>
</dbReference>
<dbReference type="Pfam" id="PF00090">
    <property type="entry name" value="TSP_1"/>
    <property type="match status" value="2"/>
</dbReference>
<organism evidence="5 6">
    <name type="scientific">Polypterus senegalus</name>
    <name type="common">Senegal bichir</name>
    <dbReference type="NCBI Taxonomy" id="55291"/>
    <lineage>
        <taxon>Eukaryota</taxon>
        <taxon>Metazoa</taxon>
        <taxon>Chordata</taxon>
        <taxon>Craniata</taxon>
        <taxon>Vertebrata</taxon>
        <taxon>Euteleostomi</taxon>
        <taxon>Actinopterygii</taxon>
        <taxon>Polypteriformes</taxon>
        <taxon>Polypteridae</taxon>
        <taxon>Polypterus</taxon>
    </lineage>
</organism>
<dbReference type="Gene3D" id="2.10.25.10">
    <property type="entry name" value="Laminin"/>
    <property type="match status" value="1"/>
</dbReference>
<name>A0ABS2Z0C1_POLSE</name>
<feature type="disulfide bond" evidence="3">
    <location>
        <begin position="43"/>
        <end position="60"/>
    </location>
</feature>
<evidence type="ECO:0000256" key="3">
    <source>
        <dbReference type="PROSITE-ProRule" id="PRU00076"/>
    </source>
</evidence>
<dbReference type="Proteomes" id="UP001166052">
    <property type="component" value="Unassembled WGS sequence"/>
</dbReference>
<keyword evidence="3" id="KW-0245">EGF-like domain</keyword>
<dbReference type="InterPro" id="IPR000884">
    <property type="entry name" value="TSP1_rpt"/>
</dbReference>
<evidence type="ECO:0000256" key="2">
    <source>
        <dbReference type="ARBA" id="ARBA00023157"/>
    </source>
</evidence>
<dbReference type="PANTHER" id="PTHR22906">
    <property type="entry name" value="PROPERDIN"/>
    <property type="match status" value="1"/>
</dbReference>